<proteinExistence type="predicted"/>
<gene>
    <name evidence="2" type="ORF">C6V80_08255</name>
</gene>
<dbReference type="Proteomes" id="UP000298805">
    <property type="component" value="Chromosome"/>
</dbReference>
<feature type="transmembrane region" description="Helical" evidence="1">
    <location>
        <begin position="159"/>
        <end position="182"/>
    </location>
</feature>
<dbReference type="EMBL" id="CP027432">
    <property type="protein sequence ID" value="QCI28962.2"/>
    <property type="molecule type" value="Genomic_DNA"/>
</dbReference>
<keyword evidence="1" id="KW-1133">Transmembrane helix</keyword>
<sequence>MLTDNINQIFSIVSFQVILIFLLSFYLLLIDNEYIINRKYLNFSNLVLFENQKIISSIILSVFFILLLVLIQSLISKIFFQSLKIDENLVVFIKTLLIYTPITLFVIFLGELLIIGLKKFLKVHYYKGLFFFIIVYLLIPHSIIGFFILNFFGEIINNYYVLFFLGNIYISLPIVLIMLYLFQKRTDSFLANKLSTINYIMKVLVFEKFIIWIVIFFMTLIYLLNDLSITILLSPPGLETYIVKVYNLLHYGDYNTVKFLELVQILFVLISTGMIILLRFRDDKS</sequence>
<reference evidence="2" key="1">
    <citation type="submission" date="2019-06" db="EMBL/GenBank/DDBJ databases">
        <title>A comparative analysis of the Nautiliaceae.</title>
        <authorList>
            <person name="Grosche A."/>
            <person name="Smedile F."/>
            <person name="Vetriani C."/>
        </authorList>
    </citation>
    <scope>NUCLEOTIDE SEQUENCE</scope>
    <source>
        <strain evidence="2">TB6</strain>
    </source>
</reference>
<name>A0ABX5TK95_9BACT</name>
<evidence type="ECO:0000256" key="1">
    <source>
        <dbReference type="SAM" id="Phobius"/>
    </source>
</evidence>
<keyword evidence="1" id="KW-0472">Membrane</keyword>
<evidence type="ECO:0000313" key="3">
    <source>
        <dbReference type="Proteomes" id="UP000298805"/>
    </source>
</evidence>
<evidence type="ECO:0008006" key="4">
    <source>
        <dbReference type="Google" id="ProtNLM"/>
    </source>
</evidence>
<organism evidence="2 3">
    <name type="scientific">Caminibacter pacificus</name>
    <dbReference type="NCBI Taxonomy" id="1424653"/>
    <lineage>
        <taxon>Bacteria</taxon>
        <taxon>Pseudomonadati</taxon>
        <taxon>Campylobacterota</taxon>
        <taxon>Epsilonproteobacteria</taxon>
        <taxon>Nautiliales</taxon>
        <taxon>Nautiliaceae</taxon>
        <taxon>Caminibacter</taxon>
    </lineage>
</organism>
<feature type="transmembrane region" description="Helical" evidence="1">
    <location>
        <begin position="203"/>
        <end position="224"/>
    </location>
</feature>
<dbReference type="RefSeq" id="WP_139932266.1">
    <property type="nucleotide sequence ID" value="NZ_CP027432.2"/>
</dbReference>
<evidence type="ECO:0000313" key="2">
    <source>
        <dbReference type="EMBL" id="QCI28962.2"/>
    </source>
</evidence>
<keyword evidence="3" id="KW-1185">Reference proteome</keyword>
<feature type="transmembrane region" description="Helical" evidence="1">
    <location>
        <begin position="129"/>
        <end position="153"/>
    </location>
</feature>
<feature type="transmembrane region" description="Helical" evidence="1">
    <location>
        <begin position="96"/>
        <end position="117"/>
    </location>
</feature>
<feature type="transmembrane region" description="Helical" evidence="1">
    <location>
        <begin position="262"/>
        <end position="280"/>
    </location>
</feature>
<protein>
    <recommendedName>
        <fullName evidence="4">Spermidine/putrescine transport system permease protein</fullName>
    </recommendedName>
</protein>
<feature type="transmembrane region" description="Helical" evidence="1">
    <location>
        <begin position="6"/>
        <end position="29"/>
    </location>
</feature>
<accession>A0ABX5TK95</accession>
<feature type="transmembrane region" description="Helical" evidence="1">
    <location>
        <begin position="54"/>
        <end position="76"/>
    </location>
</feature>
<keyword evidence="1" id="KW-0812">Transmembrane</keyword>